<dbReference type="AlphaFoldDB" id="A0A8C0U1Q9"/>
<dbReference type="PANTHER" id="PTHR23235:SF142">
    <property type="entry name" value="ZINC FINGER PROTEIN 384"/>
    <property type="match status" value="1"/>
</dbReference>
<evidence type="ECO:0000256" key="4">
    <source>
        <dbReference type="ARBA" id="ARBA00022833"/>
    </source>
</evidence>
<dbReference type="InterPro" id="IPR036236">
    <property type="entry name" value="Znf_C2H2_sf"/>
</dbReference>
<evidence type="ECO:0000256" key="5">
    <source>
        <dbReference type="ARBA" id="ARBA00023242"/>
    </source>
</evidence>
<evidence type="ECO:0000259" key="7">
    <source>
        <dbReference type="PROSITE" id="PS50157"/>
    </source>
</evidence>
<proteinExistence type="predicted"/>
<dbReference type="PANTHER" id="PTHR23235">
    <property type="entry name" value="KRUEPPEL-LIKE TRANSCRIPTION FACTOR"/>
    <property type="match status" value="1"/>
</dbReference>
<reference evidence="8" key="2">
    <citation type="submission" date="2025-09" db="UniProtKB">
        <authorList>
            <consortium name="Ensembl"/>
        </authorList>
    </citation>
    <scope>IDENTIFICATION</scope>
</reference>
<dbReference type="PROSITE" id="PS00028">
    <property type="entry name" value="ZINC_FINGER_C2H2_1"/>
    <property type="match status" value="1"/>
</dbReference>
<dbReference type="SUPFAM" id="SSF57667">
    <property type="entry name" value="beta-beta-alpha zinc fingers"/>
    <property type="match status" value="1"/>
</dbReference>
<dbReference type="GO" id="GO:0000978">
    <property type="term" value="F:RNA polymerase II cis-regulatory region sequence-specific DNA binding"/>
    <property type="evidence" value="ECO:0007669"/>
    <property type="project" value="TreeGrafter"/>
</dbReference>
<dbReference type="FunFam" id="3.30.160.60:FF:000358">
    <property type="entry name" value="zinc finger protein 24"/>
    <property type="match status" value="1"/>
</dbReference>
<dbReference type="SMART" id="SM00355">
    <property type="entry name" value="ZnF_C2H2"/>
    <property type="match status" value="2"/>
</dbReference>
<dbReference type="Ensembl" id="ENSCCET00000004236.1">
    <property type="protein sequence ID" value="ENSCCEP00000002571.1"/>
    <property type="gene ID" value="ENSCCEG00000002852.1"/>
</dbReference>
<keyword evidence="4" id="KW-0862">Zinc</keyword>
<evidence type="ECO:0000256" key="3">
    <source>
        <dbReference type="ARBA" id="ARBA00022771"/>
    </source>
</evidence>
<keyword evidence="9" id="KW-1185">Reference proteome</keyword>
<feature type="domain" description="C2H2-type" evidence="7">
    <location>
        <begin position="15"/>
        <end position="40"/>
    </location>
</feature>
<feature type="domain" description="C2H2-type" evidence="7">
    <location>
        <begin position="41"/>
        <end position="63"/>
    </location>
</feature>
<organism evidence="8 9">
    <name type="scientific">Cyanistes caeruleus</name>
    <name type="common">Eurasian blue tit</name>
    <name type="synonym">Parus caeruleus</name>
    <dbReference type="NCBI Taxonomy" id="156563"/>
    <lineage>
        <taxon>Eukaryota</taxon>
        <taxon>Metazoa</taxon>
        <taxon>Chordata</taxon>
        <taxon>Craniata</taxon>
        <taxon>Vertebrata</taxon>
        <taxon>Euteleostomi</taxon>
        <taxon>Archelosauria</taxon>
        <taxon>Archosauria</taxon>
        <taxon>Dinosauria</taxon>
        <taxon>Saurischia</taxon>
        <taxon>Theropoda</taxon>
        <taxon>Coelurosauria</taxon>
        <taxon>Aves</taxon>
        <taxon>Neognathae</taxon>
        <taxon>Neoaves</taxon>
        <taxon>Telluraves</taxon>
        <taxon>Australaves</taxon>
        <taxon>Passeriformes</taxon>
        <taxon>Paridae</taxon>
        <taxon>Cyanistes</taxon>
    </lineage>
</organism>
<dbReference type="PROSITE" id="PS50157">
    <property type="entry name" value="ZINC_FINGER_C2H2_2"/>
    <property type="match status" value="2"/>
</dbReference>
<dbReference type="FunFam" id="3.30.160.60:FF:002343">
    <property type="entry name" value="Zinc finger protein 33A"/>
    <property type="match status" value="1"/>
</dbReference>
<dbReference type="GO" id="GO:0008270">
    <property type="term" value="F:zinc ion binding"/>
    <property type="evidence" value="ECO:0007669"/>
    <property type="project" value="UniProtKB-KW"/>
</dbReference>
<keyword evidence="2" id="KW-0677">Repeat</keyword>
<evidence type="ECO:0000256" key="6">
    <source>
        <dbReference type="PROSITE-ProRule" id="PRU00042"/>
    </source>
</evidence>
<keyword evidence="3 6" id="KW-0863">Zinc-finger</keyword>
<evidence type="ECO:0000256" key="1">
    <source>
        <dbReference type="ARBA" id="ARBA00022723"/>
    </source>
</evidence>
<accession>A0A8C0U1Q9</accession>
<keyword evidence="5" id="KW-0539">Nucleus</keyword>
<keyword evidence="1" id="KW-0479">Metal-binding</keyword>
<dbReference type="Proteomes" id="UP000694410">
    <property type="component" value="Unplaced"/>
</dbReference>
<name>A0A8C0U1Q9_CYACU</name>
<evidence type="ECO:0000313" key="8">
    <source>
        <dbReference type="Ensembl" id="ENSCCEP00000002571.1"/>
    </source>
</evidence>
<reference evidence="8" key="1">
    <citation type="submission" date="2025-08" db="UniProtKB">
        <authorList>
            <consortium name="Ensembl"/>
        </authorList>
    </citation>
    <scope>IDENTIFICATION</scope>
</reference>
<dbReference type="Gene3D" id="3.30.160.60">
    <property type="entry name" value="Classic Zinc Finger"/>
    <property type="match status" value="2"/>
</dbReference>
<protein>
    <recommendedName>
        <fullName evidence="7">C2H2-type domain-containing protein</fullName>
    </recommendedName>
</protein>
<evidence type="ECO:0000256" key="2">
    <source>
        <dbReference type="ARBA" id="ARBA00022737"/>
    </source>
</evidence>
<dbReference type="Pfam" id="PF13465">
    <property type="entry name" value="zf-H2C2_2"/>
    <property type="match status" value="1"/>
</dbReference>
<dbReference type="GO" id="GO:0000981">
    <property type="term" value="F:DNA-binding transcription factor activity, RNA polymerase II-specific"/>
    <property type="evidence" value="ECO:0007669"/>
    <property type="project" value="TreeGrafter"/>
</dbReference>
<sequence>MGRSHQRIHTDEKPFRCPDCGEGFKSDLNTHKRIHTGERPYECPQCGKSFTQSSHLTRHQRRHQKSLLHSSSFIPPWRIHIGKRPGDPCSLGSMLGTHLSLFLPMAMT</sequence>
<dbReference type="InterPro" id="IPR013087">
    <property type="entry name" value="Znf_C2H2_type"/>
</dbReference>
<evidence type="ECO:0000313" key="9">
    <source>
        <dbReference type="Proteomes" id="UP000694410"/>
    </source>
</evidence>